<dbReference type="EnsemblPlants" id="OBART09G12740.1">
    <property type="protein sequence ID" value="OBART09G12740.1"/>
    <property type="gene ID" value="OBART09G12740"/>
</dbReference>
<dbReference type="HOGENOM" id="CLU_152206_0_0_1"/>
<dbReference type="Proteomes" id="UP000026960">
    <property type="component" value="Chromosome 9"/>
</dbReference>
<dbReference type="AlphaFoldDB" id="A0A0D3H7P2"/>
<dbReference type="Gramene" id="OBART09G12740.1">
    <property type="protein sequence ID" value="OBART09G12740.1"/>
    <property type="gene ID" value="OBART09G12740"/>
</dbReference>
<name>A0A0D3H7P2_9ORYZ</name>
<keyword evidence="2" id="KW-1185">Reference proteome</keyword>
<reference evidence="1" key="2">
    <citation type="submission" date="2015-03" db="UniProtKB">
        <authorList>
            <consortium name="EnsemblPlants"/>
        </authorList>
    </citation>
    <scope>IDENTIFICATION</scope>
</reference>
<evidence type="ECO:0000313" key="2">
    <source>
        <dbReference type="Proteomes" id="UP000026960"/>
    </source>
</evidence>
<organism evidence="1">
    <name type="scientific">Oryza barthii</name>
    <dbReference type="NCBI Taxonomy" id="65489"/>
    <lineage>
        <taxon>Eukaryota</taxon>
        <taxon>Viridiplantae</taxon>
        <taxon>Streptophyta</taxon>
        <taxon>Embryophyta</taxon>
        <taxon>Tracheophyta</taxon>
        <taxon>Spermatophyta</taxon>
        <taxon>Magnoliopsida</taxon>
        <taxon>Liliopsida</taxon>
        <taxon>Poales</taxon>
        <taxon>Poaceae</taxon>
        <taxon>BOP clade</taxon>
        <taxon>Oryzoideae</taxon>
        <taxon>Oryzeae</taxon>
        <taxon>Oryzinae</taxon>
        <taxon>Oryza</taxon>
    </lineage>
</organism>
<reference evidence="1" key="1">
    <citation type="journal article" date="2009" name="Rice">
        <title>De Novo Next Generation Sequencing of Plant Genomes.</title>
        <authorList>
            <person name="Rounsley S."/>
            <person name="Marri P.R."/>
            <person name="Yu Y."/>
            <person name="He R."/>
            <person name="Sisneros N."/>
            <person name="Goicoechea J.L."/>
            <person name="Lee S.J."/>
            <person name="Angelova A."/>
            <person name="Kudrna D."/>
            <person name="Luo M."/>
            <person name="Affourtit J."/>
            <person name="Desany B."/>
            <person name="Knight J."/>
            <person name="Niazi F."/>
            <person name="Egholm M."/>
            <person name="Wing R.A."/>
        </authorList>
    </citation>
    <scope>NUCLEOTIDE SEQUENCE [LARGE SCALE GENOMIC DNA]</scope>
    <source>
        <strain evidence="1">cv. IRGC 105608</strain>
    </source>
</reference>
<proteinExistence type="predicted"/>
<protein>
    <submittedName>
        <fullName evidence="1">Uncharacterized protein</fullName>
    </submittedName>
</protein>
<evidence type="ECO:0000313" key="1">
    <source>
        <dbReference type="EnsemblPlants" id="OBART09G12740.1"/>
    </source>
</evidence>
<sequence length="99" mass="11024">MTRTHRRLRRRERKIPLPSSFLEAAKKKKNRRAVTRTCLPNANSVGPPYARSTAHRNGSPVLFLADSCGDLDPVHGGSVVRRHTTPFGEEASYLDRTGA</sequence>
<dbReference type="PaxDb" id="65489-OBART09G12740.1"/>
<accession>A0A0D3H7P2</accession>